<name>A0AAD5XPP9_9FUNG</name>
<evidence type="ECO:0000256" key="3">
    <source>
        <dbReference type="ARBA" id="ARBA00010040"/>
    </source>
</evidence>
<dbReference type="SUPFAM" id="SSF53474">
    <property type="entry name" value="alpha/beta-Hydrolases"/>
    <property type="match status" value="1"/>
</dbReference>
<feature type="domain" description="Peptidase S9 prolyl oligopeptidase catalytic" evidence="9">
    <location>
        <begin position="482"/>
        <end position="692"/>
    </location>
</feature>
<comment type="similarity">
    <text evidence="3">Belongs to the peptidase S9C family.</text>
</comment>
<evidence type="ECO:0000313" key="12">
    <source>
        <dbReference type="Proteomes" id="UP001212152"/>
    </source>
</evidence>
<sequence>MAEKNKKEEVPPSPAALLHSSVAAFPSFSSALIFPDDADAAQIVVSASVRDLKRNCRRQLVTTLAASEGGKTVRAGFTSENSEGVGLTVQMKDGRSWVQLKSVDTKDKGKKYFVEIWHSGMIVKSIEVTDVHGDFYTDDTFGSLSLSASETKVAYIAEAKVPDDKGPEKFVFKPDWGEKFNKKAAPRIVLCDLESEQVEVLKEQTNLALGQVFFGPRDESLIFWGLSTYPRKYGILFCPNRRAGIYQSDLKGDNLLMLSSADEAARSPRLDEKRETVVYLSNALGGPHYTCAKIMAYDLGSKQSHIVLPQIESPGPTEFPGLFIDRLPIGAVAGSGDAQYIISPTTWRSRKTIVAINVASGVVTDVTPDATAGSFYLLGLKGDWLVASRSSPAVPPEVHVGRIELTAKSAAVKLHLAHAPSPAPPSVSWRTITYNERSDILEAIVLKPEEPQDKTLLKGTKPPLLVFPHGGPHGSFMTEFYLSNYCLTRMGFAVAMVNYRGSTGFGKNGIDCLVGKVGDLDVEDTQYVAEQISKSGEVDAHRVAVWGGSHGGFLTAWLVGRYPAYYKAAVLRNPVINMGSNLAQSDIPDWSLAEAGIEFDLDRPPLITPEIYSAIWKASPMSVAASVKSPAMVMLGADDRRVPNYEGLNWFYYLKSRGVDVRAMQFPDNGHALDGVEAEKCGFEALANFFLEFV</sequence>
<comment type="subcellular location">
    <subcellularLocation>
        <location evidence="2">Cytoplasm</location>
    </subcellularLocation>
</comment>
<evidence type="ECO:0000259" key="9">
    <source>
        <dbReference type="Pfam" id="PF00326"/>
    </source>
</evidence>
<evidence type="ECO:0000256" key="8">
    <source>
        <dbReference type="ARBA" id="ARBA00032829"/>
    </source>
</evidence>
<evidence type="ECO:0000256" key="7">
    <source>
        <dbReference type="ARBA" id="ARBA00022801"/>
    </source>
</evidence>
<evidence type="ECO:0000256" key="4">
    <source>
        <dbReference type="ARBA" id="ARBA00011881"/>
    </source>
</evidence>
<evidence type="ECO:0000313" key="11">
    <source>
        <dbReference type="EMBL" id="KAJ3182719.1"/>
    </source>
</evidence>
<dbReference type="EMBL" id="JADGJQ010000008">
    <property type="protein sequence ID" value="KAJ3182719.1"/>
    <property type="molecule type" value="Genomic_DNA"/>
</dbReference>
<evidence type="ECO:0000256" key="1">
    <source>
        <dbReference type="ARBA" id="ARBA00000721"/>
    </source>
</evidence>
<dbReference type="GO" id="GO:0006508">
    <property type="term" value="P:proteolysis"/>
    <property type="evidence" value="ECO:0007669"/>
    <property type="project" value="InterPro"/>
</dbReference>
<dbReference type="PANTHER" id="PTHR42776:SF4">
    <property type="entry name" value="ACYLAMINO-ACID-RELEASING ENZYME"/>
    <property type="match status" value="1"/>
</dbReference>
<comment type="caution">
    <text evidence="11">The sequence shown here is derived from an EMBL/GenBank/DDBJ whole genome shotgun (WGS) entry which is preliminary data.</text>
</comment>
<dbReference type="Gene3D" id="3.40.50.1820">
    <property type="entry name" value="alpha/beta hydrolase"/>
    <property type="match status" value="1"/>
</dbReference>
<dbReference type="AlphaFoldDB" id="A0AAD5XPP9"/>
<organism evidence="11 12">
    <name type="scientific">Geranomyces variabilis</name>
    <dbReference type="NCBI Taxonomy" id="109894"/>
    <lineage>
        <taxon>Eukaryota</taxon>
        <taxon>Fungi</taxon>
        <taxon>Fungi incertae sedis</taxon>
        <taxon>Chytridiomycota</taxon>
        <taxon>Chytridiomycota incertae sedis</taxon>
        <taxon>Chytridiomycetes</taxon>
        <taxon>Spizellomycetales</taxon>
        <taxon>Powellomycetaceae</taxon>
        <taxon>Geranomyces</taxon>
    </lineage>
</organism>
<dbReference type="EC" id="3.4.19.1" evidence="5"/>
<evidence type="ECO:0000256" key="2">
    <source>
        <dbReference type="ARBA" id="ARBA00004496"/>
    </source>
</evidence>
<dbReference type="SUPFAM" id="SSF82171">
    <property type="entry name" value="DPP6 N-terminal domain-like"/>
    <property type="match status" value="1"/>
</dbReference>
<evidence type="ECO:0000256" key="6">
    <source>
        <dbReference type="ARBA" id="ARBA00022490"/>
    </source>
</evidence>
<dbReference type="InterPro" id="IPR001375">
    <property type="entry name" value="Peptidase_S9_cat"/>
</dbReference>
<dbReference type="InterPro" id="IPR045550">
    <property type="entry name" value="AARE_N"/>
</dbReference>
<keyword evidence="7" id="KW-0378">Hydrolase</keyword>
<keyword evidence="6" id="KW-0963">Cytoplasm</keyword>
<proteinExistence type="inferred from homology"/>
<dbReference type="GO" id="GO:0004252">
    <property type="term" value="F:serine-type endopeptidase activity"/>
    <property type="evidence" value="ECO:0007669"/>
    <property type="project" value="TreeGrafter"/>
</dbReference>
<comment type="subunit">
    <text evidence="4">Homotetramer.</text>
</comment>
<gene>
    <name evidence="11" type="ORF">HDU87_008058</name>
</gene>
<dbReference type="Pfam" id="PF19283">
    <property type="entry name" value="APEH_N"/>
    <property type="match status" value="2"/>
</dbReference>
<feature type="domain" description="Acylamino-acid-releasing enzyme N-terminal" evidence="10">
    <location>
        <begin position="13"/>
        <end position="162"/>
    </location>
</feature>
<dbReference type="GO" id="GO:0008242">
    <property type="term" value="F:omega peptidase activity"/>
    <property type="evidence" value="ECO:0007669"/>
    <property type="project" value="UniProtKB-EC"/>
</dbReference>
<dbReference type="Pfam" id="PF00326">
    <property type="entry name" value="Peptidase_S9"/>
    <property type="match status" value="1"/>
</dbReference>
<protein>
    <recommendedName>
        <fullName evidence="5">acylaminoacyl-peptidase</fullName>
        <ecNumber evidence="5">3.4.19.1</ecNumber>
    </recommendedName>
    <alternativeName>
        <fullName evidence="8">Dipeptidyl-peptidase V</fullName>
    </alternativeName>
</protein>
<dbReference type="Proteomes" id="UP001212152">
    <property type="component" value="Unassembled WGS sequence"/>
</dbReference>
<feature type="domain" description="Acylamino-acid-releasing enzyme N-terminal" evidence="10">
    <location>
        <begin position="172"/>
        <end position="408"/>
    </location>
</feature>
<dbReference type="GO" id="GO:0005737">
    <property type="term" value="C:cytoplasm"/>
    <property type="evidence" value="ECO:0007669"/>
    <property type="project" value="UniProtKB-SubCell"/>
</dbReference>
<comment type="catalytic activity">
    <reaction evidence="1">
        <text>Cleavage of an N-acetyl or N-formyl amino acid from the N-terminus of a polypeptide.</text>
        <dbReference type="EC" id="3.4.19.1"/>
    </reaction>
</comment>
<keyword evidence="12" id="KW-1185">Reference proteome</keyword>
<dbReference type="InterPro" id="IPR029058">
    <property type="entry name" value="AB_hydrolase_fold"/>
</dbReference>
<evidence type="ECO:0000259" key="10">
    <source>
        <dbReference type="Pfam" id="PF19283"/>
    </source>
</evidence>
<evidence type="ECO:0000256" key="5">
    <source>
        <dbReference type="ARBA" id="ARBA00012917"/>
    </source>
</evidence>
<accession>A0AAD5XPP9</accession>
<reference evidence="11" key="1">
    <citation type="submission" date="2020-05" db="EMBL/GenBank/DDBJ databases">
        <title>Phylogenomic resolution of chytrid fungi.</title>
        <authorList>
            <person name="Stajich J.E."/>
            <person name="Amses K."/>
            <person name="Simmons R."/>
            <person name="Seto K."/>
            <person name="Myers J."/>
            <person name="Bonds A."/>
            <person name="Quandt C.A."/>
            <person name="Barry K."/>
            <person name="Liu P."/>
            <person name="Grigoriev I."/>
            <person name="Longcore J.E."/>
            <person name="James T.Y."/>
        </authorList>
    </citation>
    <scope>NUCLEOTIDE SEQUENCE</scope>
    <source>
        <strain evidence="11">JEL0379</strain>
    </source>
</reference>
<dbReference type="PANTHER" id="PTHR42776">
    <property type="entry name" value="SERINE PEPTIDASE S9 FAMILY MEMBER"/>
    <property type="match status" value="1"/>
</dbReference>